<dbReference type="InterPro" id="IPR001469">
    <property type="entry name" value="ATP_synth_F1_dsu/esu"/>
</dbReference>
<proteinExistence type="inferred from homology"/>
<feature type="domain" description="ATP synthase F1 complex delta/epsilon subunit N-terminal" evidence="6">
    <location>
        <begin position="76"/>
        <end position="117"/>
    </location>
</feature>
<protein>
    <recommendedName>
        <fullName evidence="6">ATP synthase F1 complex delta/epsilon subunit N-terminal domain-containing protein</fullName>
    </recommendedName>
</protein>
<evidence type="ECO:0000313" key="7">
    <source>
        <dbReference type="EMBL" id="KAK4742032.1"/>
    </source>
</evidence>
<dbReference type="PANTHER" id="PTHR13822:SF22">
    <property type="entry name" value="ATP SYNTHASE SUBUNIT DELTA', MITOCHONDRIAL"/>
    <property type="match status" value="1"/>
</dbReference>
<evidence type="ECO:0000256" key="1">
    <source>
        <dbReference type="ARBA" id="ARBA00004370"/>
    </source>
</evidence>
<dbReference type="InterPro" id="IPR036771">
    <property type="entry name" value="ATPsynth_dsu/esu_N"/>
</dbReference>
<organism evidence="7 8">
    <name type="scientific">Trapa incisa</name>
    <dbReference type="NCBI Taxonomy" id="236973"/>
    <lineage>
        <taxon>Eukaryota</taxon>
        <taxon>Viridiplantae</taxon>
        <taxon>Streptophyta</taxon>
        <taxon>Embryophyta</taxon>
        <taxon>Tracheophyta</taxon>
        <taxon>Spermatophyta</taxon>
        <taxon>Magnoliopsida</taxon>
        <taxon>eudicotyledons</taxon>
        <taxon>Gunneridae</taxon>
        <taxon>Pentapetalae</taxon>
        <taxon>rosids</taxon>
        <taxon>malvids</taxon>
        <taxon>Myrtales</taxon>
        <taxon>Lythraceae</taxon>
        <taxon>Trapa</taxon>
    </lineage>
</organism>
<comment type="subcellular location">
    <subcellularLocation>
        <location evidence="1">Membrane</location>
    </subcellularLocation>
</comment>
<accession>A0AAN7GSV6</accession>
<dbReference type="Pfam" id="PF02823">
    <property type="entry name" value="ATP-synt_DE_N"/>
    <property type="match status" value="1"/>
</dbReference>
<keyword evidence="4" id="KW-0406">Ion transport</keyword>
<dbReference type="AlphaFoldDB" id="A0AAN7GSV6"/>
<sequence length="121" mass="13144">MLRQATRFISRFVISIRFSIKPSSTDVPAASTTDTAFIDSWKMVIPNMEPPKTPSFFSSPRPSTPSTIPTKITINFVLPYASELANKEVDMVIIPATTGQMGALPGHVPTIAELKPGPRGE</sequence>
<dbReference type="EMBL" id="JAXIOK010000023">
    <property type="protein sequence ID" value="KAK4742032.1"/>
    <property type="molecule type" value="Genomic_DNA"/>
</dbReference>
<comment type="similarity">
    <text evidence="2">Belongs to the ATPase epsilon chain family.</text>
</comment>
<reference evidence="7 8" key="1">
    <citation type="journal article" date="2023" name="Hortic Res">
        <title>Pangenome of water caltrop reveals structural variations and asymmetric subgenome divergence after allopolyploidization.</title>
        <authorList>
            <person name="Zhang X."/>
            <person name="Chen Y."/>
            <person name="Wang L."/>
            <person name="Yuan Y."/>
            <person name="Fang M."/>
            <person name="Shi L."/>
            <person name="Lu R."/>
            <person name="Comes H.P."/>
            <person name="Ma Y."/>
            <person name="Chen Y."/>
            <person name="Huang G."/>
            <person name="Zhou Y."/>
            <person name="Zheng Z."/>
            <person name="Qiu Y."/>
        </authorList>
    </citation>
    <scope>NUCLEOTIDE SEQUENCE [LARGE SCALE GENOMIC DNA]</scope>
    <source>
        <tissue evidence="7">Roots</tissue>
    </source>
</reference>
<gene>
    <name evidence="7" type="ORF">SAY87_000033</name>
</gene>
<keyword evidence="5" id="KW-0472">Membrane</keyword>
<dbReference type="Gene3D" id="2.60.15.10">
    <property type="entry name" value="F0F1 ATP synthase delta/epsilon subunit, N-terminal"/>
    <property type="match status" value="1"/>
</dbReference>
<dbReference type="SUPFAM" id="SSF51344">
    <property type="entry name" value="Epsilon subunit of F1F0-ATP synthase N-terminal domain"/>
    <property type="match status" value="1"/>
</dbReference>
<dbReference type="Proteomes" id="UP001345219">
    <property type="component" value="Chromosome 1"/>
</dbReference>
<evidence type="ECO:0000256" key="5">
    <source>
        <dbReference type="ARBA" id="ARBA00023136"/>
    </source>
</evidence>
<dbReference type="GO" id="GO:0045259">
    <property type="term" value="C:proton-transporting ATP synthase complex"/>
    <property type="evidence" value="ECO:0007669"/>
    <property type="project" value="InterPro"/>
</dbReference>
<evidence type="ECO:0000256" key="3">
    <source>
        <dbReference type="ARBA" id="ARBA00022448"/>
    </source>
</evidence>
<dbReference type="PANTHER" id="PTHR13822">
    <property type="entry name" value="ATP SYNTHASE DELTA/EPSILON CHAIN"/>
    <property type="match status" value="1"/>
</dbReference>
<comment type="caution">
    <text evidence="7">The sequence shown here is derived from an EMBL/GenBank/DDBJ whole genome shotgun (WGS) entry which is preliminary data.</text>
</comment>
<evidence type="ECO:0000313" key="8">
    <source>
        <dbReference type="Proteomes" id="UP001345219"/>
    </source>
</evidence>
<evidence type="ECO:0000259" key="6">
    <source>
        <dbReference type="Pfam" id="PF02823"/>
    </source>
</evidence>
<keyword evidence="3" id="KW-0813">Transport</keyword>
<dbReference type="InterPro" id="IPR020546">
    <property type="entry name" value="ATP_synth_F1_dsu/esu_N"/>
</dbReference>
<evidence type="ECO:0000256" key="2">
    <source>
        <dbReference type="ARBA" id="ARBA00005712"/>
    </source>
</evidence>
<evidence type="ECO:0000256" key="4">
    <source>
        <dbReference type="ARBA" id="ARBA00023065"/>
    </source>
</evidence>
<dbReference type="GO" id="GO:0046933">
    <property type="term" value="F:proton-transporting ATP synthase activity, rotational mechanism"/>
    <property type="evidence" value="ECO:0007669"/>
    <property type="project" value="InterPro"/>
</dbReference>
<keyword evidence="8" id="KW-1185">Reference proteome</keyword>
<name>A0AAN7GSV6_9MYRT</name>